<feature type="coiled-coil region" evidence="4">
    <location>
        <begin position="28"/>
        <end position="65"/>
    </location>
</feature>
<evidence type="ECO:0000256" key="2">
    <source>
        <dbReference type="ARBA" id="ARBA00011695"/>
    </source>
</evidence>
<organism evidence="5 6">
    <name type="scientific">Euroglyphus maynei</name>
    <name type="common">Mayne's house dust mite</name>
    <dbReference type="NCBI Taxonomy" id="6958"/>
    <lineage>
        <taxon>Eukaryota</taxon>
        <taxon>Metazoa</taxon>
        <taxon>Ecdysozoa</taxon>
        <taxon>Arthropoda</taxon>
        <taxon>Chelicerata</taxon>
        <taxon>Arachnida</taxon>
        <taxon>Acari</taxon>
        <taxon>Acariformes</taxon>
        <taxon>Sarcoptiformes</taxon>
        <taxon>Astigmata</taxon>
        <taxon>Psoroptidia</taxon>
        <taxon>Analgoidea</taxon>
        <taxon>Pyroglyphidae</taxon>
        <taxon>Pyroglyphinae</taxon>
        <taxon>Euroglyphus</taxon>
    </lineage>
</organism>
<comment type="similarity">
    <text evidence="1">Belongs to the prefoldin subunit beta family.</text>
</comment>
<dbReference type="SUPFAM" id="SSF46579">
    <property type="entry name" value="Prefoldin"/>
    <property type="match status" value="1"/>
</dbReference>
<dbReference type="PANTHER" id="PTHR21431:SF0">
    <property type="entry name" value="PREFOLDIN SUBUNIT 6"/>
    <property type="match status" value="1"/>
</dbReference>
<dbReference type="OrthoDB" id="248120at2759"/>
<dbReference type="Pfam" id="PF01920">
    <property type="entry name" value="Prefoldin_2"/>
    <property type="match status" value="1"/>
</dbReference>
<dbReference type="EMBL" id="MUJZ01037972">
    <property type="protein sequence ID" value="OTF76337.1"/>
    <property type="molecule type" value="Genomic_DNA"/>
</dbReference>
<dbReference type="GO" id="GO:0005737">
    <property type="term" value="C:cytoplasm"/>
    <property type="evidence" value="ECO:0007669"/>
    <property type="project" value="TreeGrafter"/>
</dbReference>
<dbReference type="AlphaFoldDB" id="A0A1Y3B839"/>
<dbReference type="GO" id="GO:0051087">
    <property type="term" value="F:protein-folding chaperone binding"/>
    <property type="evidence" value="ECO:0007669"/>
    <property type="project" value="TreeGrafter"/>
</dbReference>
<keyword evidence="3" id="KW-0143">Chaperone</keyword>
<dbReference type="InterPro" id="IPR002777">
    <property type="entry name" value="PFD_beta-like"/>
</dbReference>
<dbReference type="InterPro" id="IPR009053">
    <property type="entry name" value="Prefoldin"/>
</dbReference>
<protein>
    <submittedName>
        <fullName evidence="5">Prefoldin subunit 6-like protein</fullName>
    </submittedName>
</protein>
<sequence>GAKTFKLIGPALIKVDLKEARDNVNNRIKYITEELKRYDQTLETLTKQQAKHRDAVMKLEQASQQANNMPAVASNPK</sequence>
<feature type="non-terminal residue" evidence="5">
    <location>
        <position position="1"/>
    </location>
</feature>
<name>A0A1Y3B839_EURMA</name>
<dbReference type="PANTHER" id="PTHR21431">
    <property type="entry name" value="PREFOLDIN SUBUNIT 6"/>
    <property type="match status" value="1"/>
</dbReference>
<accession>A0A1Y3B839</accession>
<keyword evidence="4" id="KW-0175">Coiled coil</keyword>
<keyword evidence="6" id="KW-1185">Reference proteome</keyword>
<evidence type="ECO:0000313" key="6">
    <source>
        <dbReference type="Proteomes" id="UP000194236"/>
    </source>
</evidence>
<dbReference type="GO" id="GO:0006457">
    <property type="term" value="P:protein folding"/>
    <property type="evidence" value="ECO:0007669"/>
    <property type="project" value="InterPro"/>
</dbReference>
<dbReference type="Proteomes" id="UP000194236">
    <property type="component" value="Unassembled WGS sequence"/>
</dbReference>
<dbReference type="GO" id="GO:0051131">
    <property type="term" value="P:chaperone-mediated protein complex assembly"/>
    <property type="evidence" value="ECO:0007669"/>
    <property type="project" value="TreeGrafter"/>
</dbReference>
<evidence type="ECO:0000256" key="3">
    <source>
        <dbReference type="ARBA" id="ARBA00023186"/>
    </source>
</evidence>
<dbReference type="Gene3D" id="1.10.287.370">
    <property type="match status" value="1"/>
</dbReference>
<evidence type="ECO:0000256" key="1">
    <source>
        <dbReference type="ARBA" id="ARBA00008045"/>
    </source>
</evidence>
<evidence type="ECO:0000313" key="5">
    <source>
        <dbReference type="EMBL" id="OTF76337.1"/>
    </source>
</evidence>
<comment type="caution">
    <text evidence="5">The sequence shown here is derived from an EMBL/GenBank/DDBJ whole genome shotgun (WGS) entry which is preliminary data.</text>
</comment>
<comment type="subunit">
    <text evidence="2">Heterohexamer of two PFD-alpha type and four PFD-beta type subunits.</text>
</comment>
<gene>
    <name evidence="5" type="ORF">BLA29_011725</name>
</gene>
<reference evidence="5 6" key="1">
    <citation type="submission" date="2017-03" db="EMBL/GenBank/DDBJ databases">
        <title>Genome Survey of Euroglyphus maynei.</title>
        <authorList>
            <person name="Arlian L.G."/>
            <person name="Morgan M.S."/>
            <person name="Rider S.D."/>
        </authorList>
    </citation>
    <scope>NUCLEOTIDE SEQUENCE [LARGE SCALE GENOMIC DNA]</scope>
    <source>
        <strain evidence="5">Arlian Lab</strain>
        <tissue evidence="5">Whole body</tissue>
    </source>
</reference>
<dbReference type="GO" id="GO:0016272">
    <property type="term" value="C:prefoldin complex"/>
    <property type="evidence" value="ECO:0007669"/>
    <property type="project" value="InterPro"/>
</dbReference>
<proteinExistence type="inferred from homology"/>
<dbReference type="GO" id="GO:0051082">
    <property type="term" value="F:unfolded protein binding"/>
    <property type="evidence" value="ECO:0007669"/>
    <property type="project" value="InterPro"/>
</dbReference>
<evidence type="ECO:0000256" key="4">
    <source>
        <dbReference type="SAM" id="Coils"/>
    </source>
</evidence>